<dbReference type="EMBL" id="DVNM01000033">
    <property type="protein sequence ID" value="HIU69528.1"/>
    <property type="molecule type" value="Genomic_DNA"/>
</dbReference>
<evidence type="ECO:0000259" key="5">
    <source>
        <dbReference type="Pfam" id="PF22780"/>
    </source>
</evidence>
<sequence length="384" mass="41014">MVCAILGAGAAGLVCAIRLKQLAPQIQVILLEKEPSPGRKLLATGNGRCNLSNQHAQFADEAAQAIFEKNGVTSILAFFNSLGLETVTDAEGRIYPMAMQAAAVLQILTEAAKRLGVTLVTGTCVKTIRKESGRFQITTESDNAEVKKWAADFAVVCCGGKAQKNLGSDGSGYALLKAFGHRITPLCPALVQLKSPNKSCRALKGQRRKCLVSAECSGKVLKCEYGEVLFTDYGLSGIVIMDLSAVFARHSGEENAVVIDLLPEMPEARIARHFKEFGSLVGLLGVQLDRVMQKCGGQNAEKVAHICKNWRLPVTGTLGFDHAQITMGGADLCAFHHGLESKYEKNLFAAGEILNVQGPCGGFNLSWAFSSALTVAEEIAGRTK</sequence>
<evidence type="ECO:0000313" key="6">
    <source>
        <dbReference type="EMBL" id="HIU69528.1"/>
    </source>
</evidence>
<dbReference type="NCBIfam" id="TIGR00275">
    <property type="entry name" value="aminoacetone oxidase family FAD-binding enzyme"/>
    <property type="match status" value="1"/>
</dbReference>
<dbReference type="Pfam" id="PF03486">
    <property type="entry name" value="HI0933_like"/>
    <property type="match status" value="1"/>
</dbReference>
<comment type="caution">
    <text evidence="6">The sequence shown here is derived from an EMBL/GenBank/DDBJ whole genome shotgun (WGS) entry which is preliminary data.</text>
</comment>
<dbReference type="SUPFAM" id="SSF51905">
    <property type="entry name" value="FAD/NAD(P)-binding domain"/>
    <property type="match status" value="1"/>
</dbReference>
<evidence type="ECO:0000313" key="7">
    <source>
        <dbReference type="Proteomes" id="UP000824125"/>
    </source>
</evidence>
<dbReference type="InterPro" id="IPR055178">
    <property type="entry name" value="RsdA/BaiN/AoA(So)-like_dom"/>
</dbReference>
<dbReference type="InterPro" id="IPR023166">
    <property type="entry name" value="BaiN-like_dom_sf"/>
</dbReference>
<reference evidence="6" key="2">
    <citation type="journal article" date="2021" name="PeerJ">
        <title>Extensive microbial diversity within the chicken gut microbiome revealed by metagenomics and culture.</title>
        <authorList>
            <person name="Gilroy R."/>
            <person name="Ravi A."/>
            <person name="Getino M."/>
            <person name="Pursley I."/>
            <person name="Horton D.L."/>
            <person name="Alikhan N.F."/>
            <person name="Baker D."/>
            <person name="Gharbi K."/>
            <person name="Hall N."/>
            <person name="Watson M."/>
            <person name="Adriaenssens E.M."/>
            <person name="Foster-Nyarko E."/>
            <person name="Jarju S."/>
            <person name="Secka A."/>
            <person name="Antonio M."/>
            <person name="Oren A."/>
            <person name="Chaudhuri R.R."/>
            <person name="La Ragione R."/>
            <person name="Hildebrand F."/>
            <person name="Pallen M.J."/>
        </authorList>
    </citation>
    <scope>NUCLEOTIDE SEQUENCE</scope>
    <source>
        <strain evidence="6">CHK176-6737</strain>
    </source>
</reference>
<dbReference type="Pfam" id="PF22780">
    <property type="entry name" value="HI0933_like_1st"/>
    <property type="match status" value="1"/>
</dbReference>
<dbReference type="Gene3D" id="1.10.8.260">
    <property type="entry name" value="HI0933 insert domain-like"/>
    <property type="match status" value="1"/>
</dbReference>
<comment type="cofactor">
    <cofactor evidence="1">
        <name>FAD</name>
        <dbReference type="ChEBI" id="CHEBI:57692"/>
    </cofactor>
</comment>
<gene>
    <name evidence="6" type="ORF">IAD23_06175</name>
</gene>
<dbReference type="SUPFAM" id="SSF160996">
    <property type="entry name" value="HI0933 insert domain-like"/>
    <property type="match status" value="1"/>
</dbReference>
<evidence type="ECO:0000256" key="3">
    <source>
        <dbReference type="ARBA" id="ARBA00022827"/>
    </source>
</evidence>
<dbReference type="Proteomes" id="UP000824125">
    <property type="component" value="Unassembled WGS sequence"/>
</dbReference>
<accession>A0A9D1SP32</accession>
<keyword evidence="3" id="KW-0274">FAD</keyword>
<dbReference type="PANTHER" id="PTHR42887">
    <property type="entry name" value="OS12G0638800 PROTEIN"/>
    <property type="match status" value="1"/>
</dbReference>
<proteinExistence type="predicted"/>
<dbReference type="InterPro" id="IPR036188">
    <property type="entry name" value="FAD/NAD-bd_sf"/>
</dbReference>
<organism evidence="6 7">
    <name type="scientific">Candidatus Scybalenecus merdavium</name>
    <dbReference type="NCBI Taxonomy" id="2840939"/>
    <lineage>
        <taxon>Bacteria</taxon>
        <taxon>Bacillati</taxon>
        <taxon>Bacillota</taxon>
        <taxon>Clostridia</taxon>
        <taxon>Eubacteriales</taxon>
        <taxon>Oscillospiraceae</taxon>
        <taxon>Oscillospiraceae incertae sedis</taxon>
        <taxon>Candidatus Scybalenecus</taxon>
    </lineage>
</organism>
<protein>
    <submittedName>
        <fullName evidence="6">Aminoacetone oxidase family FAD-binding enzyme</fullName>
    </submittedName>
</protein>
<dbReference type="PANTHER" id="PTHR42887:SF2">
    <property type="entry name" value="OS12G0638800 PROTEIN"/>
    <property type="match status" value="1"/>
</dbReference>
<dbReference type="Gene3D" id="2.40.30.10">
    <property type="entry name" value="Translation factors"/>
    <property type="match status" value="1"/>
</dbReference>
<dbReference type="AlphaFoldDB" id="A0A9D1SP32"/>
<feature type="domain" description="RsdA/BaiN/AoA(So)-like insert" evidence="5">
    <location>
        <begin position="188"/>
        <end position="324"/>
    </location>
</feature>
<evidence type="ECO:0000256" key="1">
    <source>
        <dbReference type="ARBA" id="ARBA00001974"/>
    </source>
</evidence>
<dbReference type="InterPro" id="IPR004792">
    <property type="entry name" value="BaiN-like"/>
</dbReference>
<feature type="domain" description="RsdA/BaiN/AoA(So)-like Rossmann fold-like" evidence="4">
    <location>
        <begin position="4"/>
        <end position="377"/>
    </location>
</feature>
<dbReference type="Gene3D" id="3.50.50.60">
    <property type="entry name" value="FAD/NAD(P)-binding domain"/>
    <property type="match status" value="1"/>
</dbReference>
<name>A0A9D1SP32_9FIRM</name>
<keyword evidence="2" id="KW-0285">Flavoprotein</keyword>
<dbReference type="InterPro" id="IPR057661">
    <property type="entry name" value="RsdA/BaiN/AoA(So)_Rossmann"/>
</dbReference>
<evidence type="ECO:0000256" key="2">
    <source>
        <dbReference type="ARBA" id="ARBA00022630"/>
    </source>
</evidence>
<evidence type="ECO:0000259" key="4">
    <source>
        <dbReference type="Pfam" id="PF03486"/>
    </source>
</evidence>
<reference evidence="6" key="1">
    <citation type="submission" date="2020-10" db="EMBL/GenBank/DDBJ databases">
        <authorList>
            <person name="Gilroy R."/>
        </authorList>
    </citation>
    <scope>NUCLEOTIDE SEQUENCE</scope>
    <source>
        <strain evidence="6">CHK176-6737</strain>
    </source>
</reference>